<sequence>MSFVFSTFLTVHGKMFSFLGSFDRLALFIVEGDKLVFVGPGILMVNARENTLEQSHVDEVNGSRSLRVVILS</sequence>
<dbReference type="Proteomes" id="UP000024404">
    <property type="component" value="Unassembled WGS sequence"/>
</dbReference>
<protein>
    <recommendedName>
        <fullName evidence="3">LSM domain-containing protein</fullName>
    </recommendedName>
</protein>
<evidence type="ECO:0000313" key="2">
    <source>
        <dbReference type="Proteomes" id="UP000024404"/>
    </source>
</evidence>
<organism evidence="1 2">
    <name type="scientific">Onchocerca volvulus</name>
    <dbReference type="NCBI Taxonomy" id="6282"/>
    <lineage>
        <taxon>Eukaryota</taxon>
        <taxon>Metazoa</taxon>
        <taxon>Ecdysozoa</taxon>
        <taxon>Nematoda</taxon>
        <taxon>Chromadorea</taxon>
        <taxon>Rhabditida</taxon>
        <taxon>Spirurina</taxon>
        <taxon>Spiruromorpha</taxon>
        <taxon>Filarioidea</taxon>
        <taxon>Onchocercidae</taxon>
        <taxon>Onchocerca</taxon>
    </lineage>
</organism>
<dbReference type="AlphaFoldDB" id="A0A8R1XT62"/>
<dbReference type="EnsemblMetazoa" id="OVOC3670.1">
    <property type="protein sequence ID" value="OVOC3670.1"/>
    <property type="gene ID" value="WBGene00240479"/>
</dbReference>
<name>A0A8R1XT62_ONCVO</name>
<accession>A0A8R1XT62</accession>
<keyword evidence="2" id="KW-1185">Reference proteome</keyword>
<reference evidence="2" key="1">
    <citation type="submission" date="2013-10" db="EMBL/GenBank/DDBJ databases">
        <title>Genome sequencing of Onchocerca volvulus.</title>
        <authorList>
            <person name="Cotton J."/>
            <person name="Tsai J."/>
            <person name="Stanley E."/>
            <person name="Tracey A."/>
            <person name="Holroyd N."/>
            <person name="Lustigman S."/>
            <person name="Berriman M."/>
        </authorList>
    </citation>
    <scope>NUCLEOTIDE SEQUENCE</scope>
</reference>
<proteinExistence type="predicted"/>
<evidence type="ECO:0000313" key="1">
    <source>
        <dbReference type="EnsemblMetazoa" id="OVOC3670.1"/>
    </source>
</evidence>
<reference evidence="1" key="2">
    <citation type="submission" date="2022-06" db="UniProtKB">
        <authorList>
            <consortium name="EnsemblMetazoa"/>
        </authorList>
    </citation>
    <scope>IDENTIFICATION</scope>
</reference>
<evidence type="ECO:0008006" key="3">
    <source>
        <dbReference type="Google" id="ProtNLM"/>
    </source>
</evidence>
<dbReference type="EMBL" id="CMVM020000120">
    <property type="status" value="NOT_ANNOTATED_CDS"/>
    <property type="molecule type" value="Genomic_DNA"/>
</dbReference>